<evidence type="ECO:0000256" key="2">
    <source>
        <dbReference type="SAM" id="MobiDB-lite"/>
    </source>
</evidence>
<dbReference type="Proteomes" id="UP000596742">
    <property type="component" value="Unassembled WGS sequence"/>
</dbReference>
<gene>
    <name evidence="4" type="ORF">MGAL_10B047222</name>
</gene>
<feature type="region of interest" description="Disordered" evidence="2">
    <location>
        <begin position="106"/>
        <end position="133"/>
    </location>
</feature>
<feature type="region of interest" description="Disordered" evidence="2">
    <location>
        <begin position="184"/>
        <end position="204"/>
    </location>
</feature>
<sequence length="758" mass="87300">MMSDTGSDHDDLRPSKSKESTSNTELSTDGAVSLFSTVLTNALEQQKVNLIKHFENQFIQPVKSTGVSTPDFVFKREGHRIQYLFNTESPLADDKDDAANLRSAIASASRKRKSSKPYDRPSNKPTESGNKFNAKNFFRGISQNSGFGENAGQSQNRSGKCFYCNQQGHFARFCPFKASPSATVSTAQRNKKSHSKEPTLDEDTTNGVEYNFDFINNYEIKSGDQVINVKGNLKHNVSFWKSVLQANDFIVNTIEFGYRIPFNIEPCCIYLPNNKSALKHATFVEKSIDELLTTNCINEVECPPFVVNPLTVSVQSSGKIRLVLDLRHVNKYVEKQKVKFEGVNEALSFAHNSKYMYKFDLRHGYHHLDVHYDHQKFLGFSWKFGNKTRFFTFTVLPFGLSSAGHIFTKTLRVLVKYWRAMSIPIVVYLDDGWGTAENSEICENMALQVKSDLEKSGFVVNNKKSVWTPVQIMEWLGFNWNLKDGTLEIPVKKFENLKNIISALFECNIHITCRNLAKVCGKIISMLPALGSICQIMTRHLHMTICCRDYWDSFVYLNENVIQELRFWYFYCEKISFRHISYFHRMPERIVFSDASEYAGAGYIVGSNNVAHFMWDKSEKTKSSTWRELKAVSNILQSVHNQLSGKLVKIYTDNQNVTKIIRKGSMKSELQDIALDVFNICLDNNIVLEIEWIPRDKNIQADELSKIFDFDDWGVSDIIFKYFDRLWGPFNCDLFADSRNKKVSRFFSKFFYTWYLRC</sequence>
<dbReference type="SMART" id="SM00343">
    <property type="entry name" value="ZnF_C2HC"/>
    <property type="match status" value="1"/>
</dbReference>
<dbReference type="InterPro" id="IPR001878">
    <property type="entry name" value="Znf_CCHC"/>
</dbReference>
<dbReference type="PROSITE" id="PS50158">
    <property type="entry name" value="ZF_CCHC"/>
    <property type="match status" value="1"/>
</dbReference>
<dbReference type="InterPro" id="IPR043502">
    <property type="entry name" value="DNA/RNA_pol_sf"/>
</dbReference>
<accession>A0A8B6FIU0</accession>
<dbReference type="InterPro" id="IPR052055">
    <property type="entry name" value="Hepadnavirus_pol/RT"/>
</dbReference>
<dbReference type="SUPFAM" id="SSF56672">
    <property type="entry name" value="DNA/RNA polymerases"/>
    <property type="match status" value="1"/>
</dbReference>
<evidence type="ECO:0000313" key="4">
    <source>
        <dbReference type="EMBL" id="VDI49502.1"/>
    </source>
</evidence>
<name>A0A8B6FIU0_MYTGA</name>
<evidence type="ECO:0000256" key="1">
    <source>
        <dbReference type="PROSITE-ProRule" id="PRU00047"/>
    </source>
</evidence>
<keyword evidence="1" id="KW-0863">Zinc-finger</keyword>
<dbReference type="CDD" id="cd09275">
    <property type="entry name" value="RNase_HI_RT_DIRS1"/>
    <property type="match status" value="1"/>
</dbReference>
<dbReference type="PANTHER" id="PTHR33050">
    <property type="entry name" value="REVERSE TRANSCRIPTASE DOMAIN-CONTAINING PROTEIN"/>
    <property type="match status" value="1"/>
</dbReference>
<keyword evidence="5" id="KW-1185">Reference proteome</keyword>
<keyword evidence="1" id="KW-0862">Zinc</keyword>
<dbReference type="InterPro" id="IPR036397">
    <property type="entry name" value="RNaseH_sf"/>
</dbReference>
<comment type="caution">
    <text evidence="4">The sequence shown here is derived from an EMBL/GenBank/DDBJ whole genome shotgun (WGS) entry which is preliminary data.</text>
</comment>
<dbReference type="Gene3D" id="3.30.70.270">
    <property type="match status" value="1"/>
</dbReference>
<dbReference type="OrthoDB" id="6152786at2759"/>
<organism evidence="4 5">
    <name type="scientific">Mytilus galloprovincialis</name>
    <name type="common">Mediterranean mussel</name>
    <dbReference type="NCBI Taxonomy" id="29158"/>
    <lineage>
        <taxon>Eukaryota</taxon>
        <taxon>Metazoa</taxon>
        <taxon>Spiralia</taxon>
        <taxon>Lophotrochozoa</taxon>
        <taxon>Mollusca</taxon>
        <taxon>Bivalvia</taxon>
        <taxon>Autobranchia</taxon>
        <taxon>Pteriomorphia</taxon>
        <taxon>Mytilida</taxon>
        <taxon>Mytiloidea</taxon>
        <taxon>Mytilidae</taxon>
        <taxon>Mytilinae</taxon>
        <taxon>Mytilus</taxon>
    </lineage>
</organism>
<dbReference type="InterPro" id="IPR043128">
    <property type="entry name" value="Rev_trsase/Diguanyl_cyclase"/>
</dbReference>
<dbReference type="SUPFAM" id="SSF57756">
    <property type="entry name" value="Retrovirus zinc finger-like domains"/>
    <property type="match status" value="1"/>
</dbReference>
<evidence type="ECO:0000259" key="3">
    <source>
        <dbReference type="PROSITE" id="PS50158"/>
    </source>
</evidence>
<dbReference type="EMBL" id="UYJE01006833">
    <property type="protein sequence ID" value="VDI49502.1"/>
    <property type="molecule type" value="Genomic_DNA"/>
</dbReference>
<feature type="compositionally biased region" description="Basic and acidic residues" evidence="2">
    <location>
        <begin position="1"/>
        <end position="19"/>
    </location>
</feature>
<reference evidence="4" key="1">
    <citation type="submission" date="2018-11" db="EMBL/GenBank/DDBJ databases">
        <authorList>
            <person name="Alioto T."/>
            <person name="Alioto T."/>
        </authorList>
    </citation>
    <scope>NUCLEOTIDE SEQUENCE</scope>
</reference>
<dbReference type="GO" id="GO:0008270">
    <property type="term" value="F:zinc ion binding"/>
    <property type="evidence" value="ECO:0007669"/>
    <property type="project" value="UniProtKB-KW"/>
</dbReference>
<feature type="region of interest" description="Disordered" evidence="2">
    <location>
        <begin position="1"/>
        <end position="27"/>
    </location>
</feature>
<dbReference type="Pfam" id="PF13456">
    <property type="entry name" value="RVT_3"/>
    <property type="match status" value="1"/>
</dbReference>
<dbReference type="InterPro" id="IPR002156">
    <property type="entry name" value="RNaseH_domain"/>
</dbReference>
<dbReference type="Gene3D" id="3.30.420.10">
    <property type="entry name" value="Ribonuclease H-like superfamily/Ribonuclease H"/>
    <property type="match status" value="1"/>
</dbReference>
<feature type="compositionally biased region" description="Polar residues" evidence="2">
    <location>
        <begin position="123"/>
        <end position="133"/>
    </location>
</feature>
<proteinExistence type="predicted"/>
<dbReference type="CDD" id="cd03714">
    <property type="entry name" value="RT_DIRS1"/>
    <property type="match status" value="1"/>
</dbReference>
<evidence type="ECO:0000313" key="5">
    <source>
        <dbReference type="Proteomes" id="UP000596742"/>
    </source>
</evidence>
<dbReference type="InterPro" id="IPR036875">
    <property type="entry name" value="Znf_CCHC_sf"/>
</dbReference>
<dbReference type="InterPro" id="IPR000477">
    <property type="entry name" value="RT_dom"/>
</dbReference>
<dbReference type="Pfam" id="PF00078">
    <property type="entry name" value="RVT_1"/>
    <property type="match status" value="1"/>
</dbReference>
<dbReference type="GO" id="GO:0003676">
    <property type="term" value="F:nucleic acid binding"/>
    <property type="evidence" value="ECO:0007669"/>
    <property type="project" value="InterPro"/>
</dbReference>
<dbReference type="AlphaFoldDB" id="A0A8B6FIU0"/>
<protein>
    <recommendedName>
        <fullName evidence="3">CCHC-type domain-containing protein</fullName>
    </recommendedName>
</protein>
<feature type="domain" description="CCHC-type" evidence="3">
    <location>
        <begin position="160"/>
        <end position="175"/>
    </location>
</feature>
<dbReference type="Gene3D" id="4.10.60.10">
    <property type="entry name" value="Zinc finger, CCHC-type"/>
    <property type="match status" value="1"/>
</dbReference>
<dbReference type="PANTHER" id="PTHR33050:SF7">
    <property type="entry name" value="RIBONUCLEASE H"/>
    <property type="match status" value="1"/>
</dbReference>
<dbReference type="Gene3D" id="3.10.10.10">
    <property type="entry name" value="HIV Type 1 Reverse Transcriptase, subunit A, domain 1"/>
    <property type="match status" value="1"/>
</dbReference>
<dbReference type="GO" id="GO:0006259">
    <property type="term" value="P:DNA metabolic process"/>
    <property type="evidence" value="ECO:0007669"/>
    <property type="project" value="UniProtKB-ARBA"/>
</dbReference>
<dbReference type="GO" id="GO:0004523">
    <property type="term" value="F:RNA-DNA hybrid ribonuclease activity"/>
    <property type="evidence" value="ECO:0007669"/>
    <property type="project" value="InterPro"/>
</dbReference>
<keyword evidence="1" id="KW-0479">Metal-binding</keyword>